<gene>
    <name evidence="2" type="ORF">SYN_00689</name>
</gene>
<dbReference type="InterPro" id="IPR014509">
    <property type="entry name" value="YjdF-like"/>
</dbReference>
<feature type="transmembrane region" description="Helical" evidence="1">
    <location>
        <begin position="130"/>
        <end position="148"/>
    </location>
</feature>
<feature type="transmembrane region" description="Helical" evidence="1">
    <location>
        <begin position="202"/>
        <end position="221"/>
    </location>
</feature>
<feature type="transmembrane region" description="Helical" evidence="1">
    <location>
        <begin position="59"/>
        <end position="79"/>
    </location>
</feature>
<keyword evidence="3" id="KW-1185">Reference proteome</keyword>
<keyword evidence="1" id="KW-1133">Transmembrane helix</keyword>
<feature type="transmembrane region" description="Helical" evidence="1">
    <location>
        <begin position="86"/>
        <end position="107"/>
    </location>
</feature>
<feature type="transmembrane region" description="Helical" evidence="1">
    <location>
        <begin position="36"/>
        <end position="53"/>
    </location>
</feature>
<keyword evidence="1" id="KW-0812">Transmembrane</keyword>
<dbReference type="PIRSF" id="PIRSF020606">
    <property type="entry name" value="UCP020606"/>
    <property type="match status" value="1"/>
</dbReference>
<dbReference type="eggNOG" id="COG3647">
    <property type="taxonomic scope" value="Bacteria"/>
</dbReference>
<evidence type="ECO:0000256" key="1">
    <source>
        <dbReference type="SAM" id="Phobius"/>
    </source>
</evidence>
<protein>
    <submittedName>
        <fullName evidence="2">Hypothetical membrane protein</fullName>
    </submittedName>
</protein>
<name>Q2LV70_SYNAS</name>
<dbReference type="STRING" id="56780.SYN_00689"/>
<dbReference type="KEGG" id="sat:SYN_00689"/>
<dbReference type="Proteomes" id="UP000001933">
    <property type="component" value="Chromosome"/>
</dbReference>
<evidence type="ECO:0000313" key="3">
    <source>
        <dbReference type="Proteomes" id="UP000001933"/>
    </source>
</evidence>
<feature type="transmembrane region" description="Helical" evidence="1">
    <location>
        <begin position="160"/>
        <end position="182"/>
    </location>
</feature>
<reference evidence="2 3" key="1">
    <citation type="journal article" date="2007" name="Proc. Natl. Acad. Sci. U.S.A.">
        <title>The genome of Syntrophus aciditrophicus: life at the thermodynamic limit of microbial growth.</title>
        <authorList>
            <person name="McInerney M.J."/>
            <person name="Rohlin L."/>
            <person name="Mouttaki H."/>
            <person name="Kim U."/>
            <person name="Krupp R.S."/>
            <person name="Rios-Hernandez L."/>
            <person name="Sieber J."/>
            <person name="Struchtemeyer C.G."/>
            <person name="Bhattacharyya A."/>
            <person name="Campbell J.W."/>
            <person name="Gunsalus R.P."/>
        </authorList>
    </citation>
    <scope>NUCLEOTIDE SEQUENCE [LARGE SCALE GENOMIC DNA]</scope>
    <source>
        <strain evidence="2 3">SB</strain>
    </source>
</reference>
<keyword evidence="1" id="KW-0472">Membrane</keyword>
<dbReference type="HOGENOM" id="CLU_087528_0_0_7"/>
<dbReference type="FunCoup" id="Q2LV70">
    <property type="interactions" value="6"/>
</dbReference>
<organism evidence="2 3">
    <name type="scientific">Syntrophus aciditrophicus (strain SB)</name>
    <dbReference type="NCBI Taxonomy" id="56780"/>
    <lineage>
        <taxon>Bacteria</taxon>
        <taxon>Pseudomonadati</taxon>
        <taxon>Thermodesulfobacteriota</taxon>
        <taxon>Syntrophia</taxon>
        <taxon>Syntrophales</taxon>
        <taxon>Syntrophaceae</taxon>
        <taxon>Syntrophus</taxon>
    </lineage>
</organism>
<dbReference type="EMBL" id="CP000252">
    <property type="protein sequence ID" value="ABC77984.1"/>
    <property type="molecule type" value="Genomic_DNA"/>
</dbReference>
<proteinExistence type="predicted"/>
<accession>Q2LV70</accession>
<dbReference type="InterPro" id="IPR058534">
    <property type="entry name" value="YjdF"/>
</dbReference>
<dbReference type="InParanoid" id="Q2LV70"/>
<evidence type="ECO:0000313" key="2">
    <source>
        <dbReference type="EMBL" id="ABC77984.1"/>
    </source>
</evidence>
<sequence length="234" mass="26996">MFCYLPESRPPDIRKNEISTEITCREKRPMLKQNRILILYIIIFFLALILSGIHPKDQLVWFLEVSPAVMALAILAVSFKKFRFSNLVYFLILVHSIVLMIGGHWTYAEVPFFNWLRDIGIFSRNNYDKVGHFMQGFVPVLVAREVIIRKDIVNGGRWTNFFSIAVVLAASACYEFIEWWISLLSGSRGDAFLGTQGYTWDTQSDMFFCLIGAVAAIMTLARIHDRMIRDSQHS</sequence>
<dbReference type="AlphaFoldDB" id="Q2LV70"/>
<dbReference type="Pfam" id="PF09997">
    <property type="entry name" value="DUF2238"/>
    <property type="match status" value="1"/>
</dbReference>